<evidence type="ECO:0000256" key="3">
    <source>
        <dbReference type="ARBA" id="ARBA00022679"/>
    </source>
</evidence>
<dbReference type="AlphaFoldDB" id="A0A0N5AHI1"/>
<dbReference type="GO" id="GO:0004143">
    <property type="term" value="F:ATP-dependent diacylglycerol kinase activity"/>
    <property type="evidence" value="ECO:0007669"/>
    <property type="project" value="UniProtKB-EC"/>
</dbReference>
<dbReference type="Gene3D" id="2.60.200.40">
    <property type="match status" value="1"/>
</dbReference>
<dbReference type="SUPFAM" id="SSF111331">
    <property type="entry name" value="NAD kinase/diacylglycerol kinase-like"/>
    <property type="match status" value="1"/>
</dbReference>
<keyword evidence="9" id="KW-1185">Reference proteome</keyword>
<keyword evidence="6 7" id="KW-0067">ATP-binding</keyword>
<name>A0A0N5AHI1_9BILA</name>
<dbReference type="PANTHER" id="PTHR11255:SF80">
    <property type="entry name" value="EYE-SPECIFIC DIACYLGLYCEROL KINASE"/>
    <property type="match status" value="1"/>
</dbReference>
<dbReference type="CDD" id="cd20802">
    <property type="entry name" value="C1_DGK_typeIV_rpt1"/>
    <property type="match status" value="1"/>
</dbReference>
<dbReference type="PROSITE" id="PS50146">
    <property type="entry name" value="DAGK"/>
    <property type="match status" value="1"/>
</dbReference>
<dbReference type="SMART" id="SM00046">
    <property type="entry name" value="DAGKc"/>
    <property type="match status" value="1"/>
</dbReference>
<evidence type="ECO:0000256" key="5">
    <source>
        <dbReference type="ARBA" id="ARBA00022777"/>
    </source>
</evidence>
<comment type="catalytic activity">
    <reaction evidence="1 7">
        <text>a 1,2-diacyl-sn-glycerol + ATP = a 1,2-diacyl-sn-glycero-3-phosphate + ADP + H(+)</text>
        <dbReference type="Rhea" id="RHEA:10272"/>
        <dbReference type="ChEBI" id="CHEBI:15378"/>
        <dbReference type="ChEBI" id="CHEBI:17815"/>
        <dbReference type="ChEBI" id="CHEBI:30616"/>
        <dbReference type="ChEBI" id="CHEBI:58608"/>
        <dbReference type="ChEBI" id="CHEBI:456216"/>
        <dbReference type="EC" id="2.7.1.107"/>
    </reaction>
</comment>
<comment type="similarity">
    <text evidence="2 7">Belongs to the eukaryotic diacylglycerol kinase family.</text>
</comment>
<dbReference type="InterPro" id="IPR001206">
    <property type="entry name" value="Diacylglycerol_kinase_cat_dom"/>
</dbReference>
<evidence type="ECO:0000256" key="4">
    <source>
        <dbReference type="ARBA" id="ARBA00022741"/>
    </source>
</evidence>
<dbReference type="CDD" id="cd20855">
    <property type="entry name" value="C1_DGK_typeIV_rpt2"/>
    <property type="match status" value="1"/>
</dbReference>
<dbReference type="InterPro" id="IPR016064">
    <property type="entry name" value="NAD/diacylglycerol_kinase_sf"/>
</dbReference>
<evidence type="ECO:0000256" key="6">
    <source>
        <dbReference type="ARBA" id="ARBA00022840"/>
    </source>
</evidence>
<dbReference type="GO" id="GO:0005886">
    <property type="term" value="C:plasma membrane"/>
    <property type="evidence" value="ECO:0007669"/>
    <property type="project" value="TreeGrafter"/>
</dbReference>
<dbReference type="Pfam" id="PF00609">
    <property type="entry name" value="DAGK_acc"/>
    <property type="match status" value="1"/>
</dbReference>
<dbReference type="STRING" id="451379.A0A0N5AHI1"/>
<protein>
    <recommendedName>
        <fullName evidence="7">Diacylglycerol kinase</fullName>
        <shortName evidence="7">DAG kinase</shortName>
        <ecNumber evidence="7">2.7.1.107</ecNumber>
    </recommendedName>
</protein>
<dbReference type="PANTHER" id="PTHR11255">
    <property type="entry name" value="DIACYLGLYCEROL KINASE"/>
    <property type="match status" value="1"/>
</dbReference>
<dbReference type="GO" id="GO:0007200">
    <property type="term" value="P:phospholipase C-activating G protein-coupled receptor signaling pathway"/>
    <property type="evidence" value="ECO:0007669"/>
    <property type="project" value="InterPro"/>
</dbReference>
<dbReference type="EC" id="2.7.1.107" evidence="7"/>
<dbReference type="Gene3D" id="3.40.50.10330">
    <property type="entry name" value="Probable inorganic polyphosphate/atp-NAD kinase, domain 1"/>
    <property type="match status" value="1"/>
</dbReference>
<dbReference type="WBParaSite" id="SMUV_0000383401-mRNA-1">
    <property type="protein sequence ID" value="SMUV_0000383401-mRNA-1"/>
    <property type="gene ID" value="SMUV_0000383401"/>
</dbReference>
<reference evidence="10" key="1">
    <citation type="submission" date="2016-04" db="UniProtKB">
        <authorList>
            <consortium name="WormBaseParasite"/>
        </authorList>
    </citation>
    <scope>IDENTIFICATION</scope>
</reference>
<dbReference type="SMART" id="SM00045">
    <property type="entry name" value="DAGKa"/>
    <property type="match status" value="1"/>
</dbReference>
<evidence type="ECO:0000313" key="10">
    <source>
        <dbReference type="WBParaSite" id="SMUV_0000383401-mRNA-1"/>
    </source>
</evidence>
<dbReference type="GO" id="GO:0005524">
    <property type="term" value="F:ATP binding"/>
    <property type="evidence" value="ECO:0007669"/>
    <property type="project" value="UniProtKB-KW"/>
</dbReference>
<dbReference type="InterPro" id="IPR000756">
    <property type="entry name" value="Diacylglycerol_kin_accessory"/>
</dbReference>
<keyword evidence="3 7" id="KW-0808">Transferase</keyword>
<proteinExistence type="inferred from homology"/>
<feature type="domain" description="DAGKc" evidence="8">
    <location>
        <begin position="183"/>
        <end position="320"/>
    </location>
</feature>
<dbReference type="InterPro" id="IPR017438">
    <property type="entry name" value="ATP-NAD_kinase_N"/>
</dbReference>
<evidence type="ECO:0000256" key="7">
    <source>
        <dbReference type="RuleBase" id="RU361128"/>
    </source>
</evidence>
<keyword evidence="5 7" id="KW-0418">Kinase</keyword>
<dbReference type="FunFam" id="2.60.200.40:FF:000012">
    <property type="entry name" value="Diacylglycerol kinase"/>
    <property type="match status" value="1"/>
</dbReference>
<evidence type="ECO:0000256" key="1">
    <source>
        <dbReference type="ARBA" id="ARBA00001383"/>
    </source>
</evidence>
<keyword evidence="4 7" id="KW-0547">Nucleotide-binding</keyword>
<sequence length="669" mass="75569">MVSNINNTKKVAENCCQTVTNFTGEKDCSKSGEKRRCAVCHIVAHTACIERLSDLGLHCRTTYRDVEDRHQNESAAREQHHWIHKWKLQGKCLKCHKGFQQKRFREKELIGVTCTWCKENYHNKPECFSQSKLLERCQMGVYHDLIVPPFWITRRDYKQLDDSARKPKIRKFVAKPVASSVAGPKHPLLVFVNPKSGGNKQGAKTLHKLCWLLNPRQVFDITAMGPKYGLEIYKSLYRSLWVVVCGGDGTVGWVLSTLDELHWPSYPPIAVIPMGTGNDLARTLGWGGSFNNDSVNSYLESLLHEASVTELDRWKLEVEPNWDCILSETEIFSENEQRNLPLNVMNNYFSIGADAHVALQFHQSRSANPQMLNSRLRNRIAYGGLGTINLFKRTWKDLSDFVKLECDGKDYTSVVRANRFHGLLFHNITYYGGGTIPWGNDGDDQNAPSFNDGKIEVIGFTTAQLAALQMGGRGERIVQCSQVHLVTFKAIPMQVDGEPCLLSPSSIVLSFHNKVPMIQRVKRNAATIKMPSRNCCSSPELRTTKFEFGVKQPSLQDMKIFAVARPEYERRHLEKAENLFETDISHSKKHIDEISTASEYNHHIGDICNAKTGLIIVTDGLPSLSKSVTKLAENVARNQNELADQSYFQSSDVVSAVGYVIFDDNVTEL</sequence>
<evidence type="ECO:0000259" key="8">
    <source>
        <dbReference type="PROSITE" id="PS50146"/>
    </source>
</evidence>
<evidence type="ECO:0000313" key="9">
    <source>
        <dbReference type="Proteomes" id="UP000046393"/>
    </source>
</evidence>
<dbReference type="Proteomes" id="UP000046393">
    <property type="component" value="Unplaced"/>
</dbReference>
<evidence type="ECO:0000256" key="2">
    <source>
        <dbReference type="ARBA" id="ARBA00009280"/>
    </source>
</evidence>
<organism evidence="9 10">
    <name type="scientific">Syphacia muris</name>
    <dbReference type="NCBI Taxonomy" id="451379"/>
    <lineage>
        <taxon>Eukaryota</taxon>
        <taxon>Metazoa</taxon>
        <taxon>Ecdysozoa</taxon>
        <taxon>Nematoda</taxon>
        <taxon>Chromadorea</taxon>
        <taxon>Rhabditida</taxon>
        <taxon>Spirurina</taxon>
        <taxon>Oxyuridomorpha</taxon>
        <taxon>Oxyuroidea</taxon>
        <taxon>Oxyuridae</taxon>
        <taxon>Syphacia</taxon>
    </lineage>
</organism>
<accession>A0A0N5AHI1</accession>
<dbReference type="Pfam" id="PF00781">
    <property type="entry name" value="DAGK_cat"/>
    <property type="match status" value="1"/>
</dbReference>
<dbReference type="InterPro" id="IPR037607">
    <property type="entry name" value="DGK"/>
</dbReference>